<protein>
    <submittedName>
        <fullName evidence="3">Regulatory LuxR family protein</fullName>
    </submittedName>
</protein>
<dbReference type="SUPFAM" id="SSF46894">
    <property type="entry name" value="C-terminal effector domain of the bipartite response regulators"/>
    <property type="match status" value="1"/>
</dbReference>
<feature type="domain" description="HTH luxR-type" evidence="2">
    <location>
        <begin position="273"/>
        <end position="337"/>
    </location>
</feature>
<dbReference type="CDD" id="cd06170">
    <property type="entry name" value="LuxR_C_like"/>
    <property type="match status" value="1"/>
</dbReference>
<evidence type="ECO:0000256" key="1">
    <source>
        <dbReference type="ARBA" id="ARBA00023125"/>
    </source>
</evidence>
<dbReference type="GO" id="GO:0003677">
    <property type="term" value="F:DNA binding"/>
    <property type="evidence" value="ECO:0007669"/>
    <property type="project" value="UniProtKB-KW"/>
</dbReference>
<evidence type="ECO:0000313" key="4">
    <source>
        <dbReference type="Proteomes" id="UP000295129"/>
    </source>
</evidence>
<name>A0A4R6E6E0_9RHOO</name>
<dbReference type="PANTHER" id="PTHR43214">
    <property type="entry name" value="TWO-COMPONENT RESPONSE REGULATOR"/>
    <property type="match status" value="1"/>
</dbReference>
<dbReference type="InterPro" id="IPR000792">
    <property type="entry name" value="Tscrpt_reg_LuxR_C"/>
</dbReference>
<dbReference type="InterPro" id="IPR036388">
    <property type="entry name" value="WH-like_DNA-bd_sf"/>
</dbReference>
<accession>A0A4R6E6E0</accession>
<dbReference type="Gene3D" id="1.10.10.10">
    <property type="entry name" value="Winged helix-like DNA-binding domain superfamily/Winged helix DNA-binding domain"/>
    <property type="match status" value="1"/>
</dbReference>
<evidence type="ECO:0000259" key="2">
    <source>
        <dbReference type="PROSITE" id="PS50043"/>
    </source>
</evidence>
<dbReference type="GO" id="GO:0006355">
    <property type="term" value="P:regulation of DNA-templated transcription"/>
    <property type="evidence" value="ECO:0007669"/>
    <property type="project" value="InterPro"/>
</dbReference>
<proteinExistence type="predicted"/>
<gene>
    <name evidence="3" type="ORF">C7389_105126</name>
</gene>
<evidence type="ECO:0000313" key="3">
    <source>
        <dbReference type="EMBL" id="TDN53451.1"/>
    </source>
</evidence>
<sequence>MTATRAGVRARMDGLLAVARCRSIEALQGECLDYLRSQLQGPAAGAPAAGFYLFGSDASAPMCRAVGVEDGFLHEYEDEVRRADPVLQRLVAERRCLTGRGVLGADWPASRAGAHLRRWGYGHNIQGPLVVDGGVAGTLNVAAARGAGAFRPQQIQRLDWLCAAASAALAGIIERDALRDALAQWRVALDVLPVPVVVSDAKGRATLLNRLALARLAPGGALPRALSAYLEAAAATGERPVPALPVDAPTLTVPLADLDDHFLSAWLPQAGMTAPRAEPLPPRAAAVARLLCAGASNKAIARALGISEHTAKEHVAHLCRRLAARNRTELVSKLLAG</sequence>
<dbReference type="Pfam" id="PF00196">
    <property type="entry name" value="GerE"/>
    <property type="match status" value="1"/>
</dbReference>
<organism evidence="3 4">
    <name type="scientific">Azoarcus indigens</name>
    <dbReference type="NCBI Taxonomy" id="29545"/>
    <lineage>
        <taxon>Bacteria</taxon>
        <taxon>Pseudomonadati</taxon>
        <taxon>Pseudomonadota</taxon>
        <taxon>Betaproteobacteria</taxon>
        <taxon>Rhodocyclales</taxon>
        <taxon>Zoogloeaceae</taxon>
        <taxon>Azoarcus</taxon>
    </lineage>
</organism>
<dbReference type="SUPFAM" id="SSF55781">
    <property type="entry name" value="GAF domain-like"/>
    <property type="match status" value="1"/>
</dbReference>
<dbReference type="EMBL" id="SNVV01000005">
    <property type="protein sequence ID" value="TDN53451.1"/>
    <property type="molecule type" value="Genomic_DNA"/>
</dbReference>
<dbReference type="AlphaFoldDB" id="A0A4R6E6E0"/>
<comment type="caution">
    <text evidence="3">The sequence shown here is derived from an EMBL/GenBank/DDBJ whole genome shotgun (WGS) entry which is preliminary data.</text>
</comment>
<reference evidence="3 4" key="1">
    <citation type="submission" date="2019-03" db="EMBL/GenBank/DDBJ databases">
        <title>Genomic Encyclopedia of Type Strains, Phase IV (KMG-IV): sequencing the most valuable type-strain genomes for metagenomic binning, comparative biology and taxonomic classification.</title>
        <authorList>
            <person name="Goeker M."/>
        </authorList>
    </citation>
    <scope>NUCLEOTIDE SEQUENCE [LARGE SCALE GENOMIC DNA]</scope>
    <source>
        <strain evidence="3 4">DSM 12121</strain>
    </source>
</reference>
<dbReference type="SMART" id="SM00421">
    <property type="entry name" value="HTH_LUXR"/>
    <property type="match status" value="1"/>
</dbReference>
<dbReference type="PROSITE" id="PS50043">
    <property type="entry name" value="HTH_LUXR_2"/>
    <property type="match status" value="1"/>
</dbReference>
<dbReference type="InterPro" id="IPR039420">
    <property type="entry name" value="WalR-like"/>
</dbReference>
<dbReference type="RefSeq" id="WP_211168336.1">
    <property type="nucleotide sequence ID" value="NZ_SNVV01000005.1"/>
</dbReference>
<dbReference type="PANTHER" id="PTHR43214:SF42">
    <property type="entry name" value="TRANSCRIPTIONAL REGULATORY PROTEIN DESR"/>
    <property type="match status" value="1"/>
</dbReference>
<keyword evidence="1" id="KW-0238">DNA-binding</keyword>
<dbReference type="InterPro" id="IPR016032">
    <property type="entry name" value="Sig_transdc_resp-reg_C-effctor"/>
</dbReference>
<dbReference type="Proteomes" id="UP000295129">
    <property type="component" value="Unassembled WGS sequence"/>
</dbReference>
<dbReference type="PRINTS" id="PR00038">
    <property type="entry name" value="HTHLUXR"/>
</dbReference>
<keyword evidence="4" id="KW-1185">Reference proteome</keyword>